<dbReference type="PANTHER" id="PTHR42678:SF34">
    <property type="entry name" value="OS04G0183300 PROTEIN"/>
    <property type="match status" value="1"/>
</dbReference>
<dbReference type="PANTHER" id="PTHR42678">
    <property type="entry name" value="AMIDASE"/>
    <property type="match status" value="1"/>
</dbReference>
<dbReference type="Proteomes" id="UP001180020">
    <property type="component" value="Unassembled WGS sequence"/>
</dbReference>
<evidence type="ECO:0000313" key="1">
    <source>
        <dbReference type="EMBL" id="KAK1324343.1"/>
    </source>
</evidence>
<evidence type="ECO:0000313" key="2">
    <source>
        <dbReference type="Proteomes" id="UP001180020"/>
    </source>
</evidence>
<reference evidence="1" key="1">
    <citation type="journal article" date="2023" name="Nat. Commun.">
        <title>Diploid and tetraploid genomes of Acorus and the evolution of monocots.</title>
        <authorList>
            <person name="Ma L."/>
            <person name="Liu K.W."/>
            <person name="Li Z."/>
            <person name="Hsiao Y.Y."/>
            <person name="Qi Y."/>
            <person name="Fu T."/>
            <person name="Tang G.D."/>
            <person name="Zhang D."/>
            <person name="Sun W.H."/>
            <person name="Liu D.K."/>
            <person name="Li Y."/>
            <person name="Chen G.Z."/>
            <person name="Liu X.D."/>
            <person name="Liao X.Y."/>
            <person name="Jiang Y.T."/>
            <person name="Yu X."/>
            <person name="Hao Y."/>
            <person name="Huang J."/>
            <person name="Zhao X.W."/>
            <person name="Ke S."/>
            <person name="Chen Y.Y."/>
            <person name="Wu W.L."/>
            <person name="Hsu J.L."/>
            <person name="Lin Y.F."/>
            <person name="Huang M.D."/>
            <person name="Li C.Y."/>
            <person name="Huang L."/>
            <person name="Wang Z.W."/>
            <person name="Zhao X."/>
            <person name="Zhong W.Y."/>
            <person name="Peng D.H."/>
            <person name="Ahmad S."/>
            <person name="Lan S."/>
            <person name="Zhang J.S."/>
            <person name="Tsai W.C."/>
            <person name="Van de Peer Y."/>
            <person name="Liu Z.J."/>
        </authorList>
    </citation>
    <scope>NUCLEOTIDE SEQUENCE</scope>
    <source>
        <strain evidence="1">CP</strain>
    </source>
</reference>
<comment type="caution">
    <text evidence="1">The sequence shown here is derived from an EMBL/GenBank/DDBJ whole genome shotgun (WGS) entry which is preliminary data.</text>
</comment>
<gene>
    <name evidence="1" type="ORF">QJS10_CPA01g00417</name>
</gene>
<dbReference type="SUPFAM" id="SSF75304">
    <property type="entry name" value="Amidase signature (AS) enzymes"/>
    <property type="match status" value="1"/>
</dbReference>
<dbReference type="EMBL" id="JAUJYO010000001">
    <property type="protein sequence ID" value="KAK1324343.1"/>
    <property type="molecule type" value="Genomic_DNA"/>
</dbReference>
<sequence length="156" mass="16733">MDDIDQMVFLAAESTNGIGPNEEAALKEMRRLSREGLEKLMNEEALDAIVTPESGVSSVLVIGGYPGISVPAGYDEKGVPFGICFWGLRGSELRLIEIAYGFEQVTKTLGQGQAFGLNGGEHQPLVDNTPYDSGYSLKVEWWVGVGLAALLALVGR</sequence>
<accession>A0AAV9FE70</accession>
<evidence type="ECO:0008006" key="3">
    <source>
        <dbReference type="Google" id="ProtNLM"/>
    </source>
</evidence>
<proteinExistence type="predicted"/>
<reference evidence="1" key="2">
    <citation type="submission" date="2023-06" db="EMBL/GenBank/DDBJ databases">
        <authorList>
            <person name="Ma L."/>
            <person name="Liu K.-W."/>
            <person name="Li Z."/>
            <person name="Hsiao Y.-Y."/>
            <person name="Qi Y."/>
            <person name="Fu T."/>
            <person name="Tang G."/>
            <person name="Zhang D."/>
            <person name="Sun W.-H."/>
            <person name="Liu D.-K."/>
            <person name="Li Y."/>
            <person name="Chen G.-Z."/>
            <person name="Liu X.-D."/>
            <person name="Liao X.-Y."/>
            <person name="Jiang Y.-T."/>
            <person name="Yu X."/>
            <person name="Hao Y."/>
            <person name="Huang J."/>
            <person name="Zhao X.-W."/>
            <person name="Ke S."/>
            <person name="Chen Y.-Y."/>
            <person name="Wu W.-L."/>
            <person name="Hsu J.-L."/>
            <person name="Lin Y.-F."/>
            <person name="Huang M.-D."/>
            <person name="Li C.-Y."/>
            <person name="Huang L."/>
            <person name="Wang Z.-W."/>
            <person name="Zhao X."/>
            <person name="Zhong W.-Y."/>
            <person name="Peng D.-H."/>
            <person name="Ahmad S."/>
            <person name="Lan S."/>
            <person name="Zhang J.-S."/>
            <person name="Tsai W.-C."/>
            <person name="Van De Peer Y."/>
            <person name="Liu Z.-J."/>
        </authorList>
    </citation>
    <scope>NUCLEOTIDE SEQUENCE</scope>
    <source>
        <strain evidence="1">CP</strain>
        <tissue evidence="1">Leaves</tissue>
    </source>
</reference>
<dbReference type="Gene3D" id="3.90.1300.10">
    <property type="entry name" value="Amidase signature (AS) domain"/>
    <property type="match status" value="1"/>
</dbReference>
<keyword evidence="2" id="KW-1185">Reference proteome</keyword>
<dbReference type="AlphaFoldDB" id="A0AAV9FE70"/>
<name>A0AAV9FE70_ACOCL</name>
<protein>
    <recommendedName>
        <fullName evidence="3">Amidase</fullName>
    </recommendedName>
</protein>
<dbReference type="InterPro" id="IPR036928">
    <property type="entry name" value="AS_sf"/>
</dbReference>
<organism evidence="1 2">
    <name type="scientific">Acorus calamus</name>
    <name type="common">Sweet flag</name>
    <dbReference type="NCBI Taxonomy" id="4465"/>
    <lineage>
        <taxon>Eukaryota</taxon>
        <taxon>Viridiplantae</taxon>
        <taxon>Streptophyta</taxon>
        <taxon>Embryophyta</taxon>
        <taxon>Tracheophyta</taxon>
        <taxon>Spermatophyta</taxon>
        <taxon>Magnoliopsida</taxon>
        <taxon>Liliopsida</taxon>
        <taxon>Acoraceae</taxon>
        <taxon>Acorus</taxon>
    </lineage>
</organism>